<keyword evidence="8" id="KW-0472">Membrane</keyword>
<dbReference type="PANTHER" id="PTHR43514">
    <property type="entry name" value="ABC TRANSPORTER I FAMILY MEMBER 10"/>
    <property type="match status" value="1"/>
</dbReference>
<dbReference type="PROSITE" id="PS51866">
    <property type="entry name" value="MOP"/>
    <property type="match status" value="1"/>
</dbReference>
<keyword evidence="6 12" id="KW-0067">ATP-binding</keyword>
<dbReference type="InterPro" id="IPR003593">
    <property type="entry name" value="AAA+_ATPase"/>
</dbReference>
<evidence type="ECO:0000256" key="6">
    <source>
        <dbReference type="ARBA" id="ARBA00022840"/>
    </source>
</evidence>
<evidence type="ECO:0000256" key="4">
    <source>
        <dbReference type="ARBA" id="ARBA00022519"/>
    </source>
</evidence>
<dbReference type="SUPFAM" id="SSF52540">
    <property type="entry name" value="P-loop containing nucleoside triphosphate hydrolases"/>
    <property type="match status" value="1"/>
</dbReference>
<dbReference type="GO" id="GO:0015098">
    <property type="term" value="F:molybdate ion transmembrane transporter activity"/>
    <property type="evidence" value="ECO:0007669"/>
    <property type="project" value="InterPro"/>
</dbReference>
<reference evidence="13" key="1">
    <citation type="submission" date="2017-12" db="EMBL/GenBank/DDBJ databases">
        <title>Draft genome sequence of Telmatospirillum siberiense 26-4b1T, an acidotolerant peatland alphaproteobacterium potentially involved in sulfur cycling.</title>
        <authorList>
            <person name="Hausmann B."/>
            <person name="Pjevac P."/>
            <person name="Schreck K."/>
            <person name="Herbold C.W."/>
            <person name="Daims H."/>
            <person name="Wagner M."/>
            <person name="Pester M."/>
            <person name="Loy A."/>
        </authorList>
    </citation>
    <scope>NUCLEOTIDE SEQUENCE [LARGE SCALE GENOMIC DNA]</scope>
    <source>
        <strain evidence="13">26-4b1</strain>
    </source>
</reference>
<evidence type="ECO:0000256" key="7">
    <source>
        <dbReference type="ARBA" id="ARBA00022967"/>
    </source>
</evidence>
<dbReference type="InterPro" id="IPR050334">
    <property type="entry name" value="Molybdenum_import_ModC"/>
</dbReference>
<dbReference type="InterPro" id="IPR017871">
    <property type="entry name" value="ABC_transporter-like_CS"/>
</dbReference>
<dbReference type="InterPro" id="IPR008995">
    <property type="entry name" value="Mo/tungstate-bd_C_term_dom"/>
</dbReference>
<dbReference type="OrthoDB" id="9802264at2"/>
<organism evidence="12 13">
    <name type="scientific">Telmatospirillum siberiense</name>
    <dbReference type="NCBI Taxonomy" id="382514"/>
    <lineage>
        <taxon>Bacteria</taxon>
        <taxon>Pseudomonadati</taxon>
        <taxon>Pseudomonadota</taxon>
        <taxon>Alphaproteobacteria</taxon>
        <taxon>Rhodospirillales</taxon>
        <taxon>Rhodospirillaceae</taxon>
        <taxon>Telmatospirillum</taxon>
    </lineage>
</organism>
<dbReference type="Pfam" id="PF00005">
    <property type="entry name" value="ABC_tran"/>
    <property type="match status" value="1"/>
</dbReference>
<comment type="caution">
    <text evidence="12">The sequence shown here is derived from an EMBL/GenBank/DDBJ whole genome shotgun (WGS) entry which is preliminary data.</text>
</comment>
<evidence type="ECO:0000256" key="1">
    <source>
        <dbReference type="ARBA" id="ARBA00022448"/>
    </source>
</evidence>
<evidence type="ECO:0000256" key="2">
    <source>
        <dbReference type="ARBA" id="ARBA00022475"/>
    </source>
</evidence>
<feature type="domain" description="ABC transporter" evidence="10">
    <location>
        <begin position="1"/>
        <end position="233"/>
    </location>
</feature>
<dbReference type="SUPFAM" id="SSF50331">
    <property type="entry name" value="MOP-like"/>
    <property type="match status" value="1"/>
</dbReference>
<dbReference type="InterPro" id="IPR004606">
    <property type="entry name" value="Mop_domain"/>
</dbReference>
<dbReference type="RefSeq" id="WP_101252316.1">
    <property type="nucleotide sequence ID" value="NZ_PIUM01000026.1"/>
</dbReference>
<dbReference type="Gene3D" id="2.40.50.100">
    <property type="match status" value="1"/>
</dbReference>
<proteinExistence type="predicted"/>
<dbReference type="GO" id="GO:0016887">
    <property type="term" value="F:ATP hydrolysis activity"/>
    <property type="evidence" value="ECO:0007669"/>
    <property type="project" value="InterPro"/>
</dbReference>
<dbReference type="PROSITE" id="PS00211">
    <property type="entry name" value="ABC_TRANSPORTER_1"/>
    <property type="match status" value="1"/>
</dbReference>
<dbReference type="EMBL" id="PIUM01000026">
    <property type="protein sequence ID" value="PKU22843.1"/>
    <property type="molecule type" value="Genomic_DNA"/>
</dbReference>
<dbReference type="GO" id="GO:0016020">
    <property type="term" value="C:membrane"/>
    <property type="evidence" value="ECO:0007669"/>
    <property type="project" value="InterPro"/>
</dbReference>
<dbReference type="Pfam" id="PF03459">
    <property type="entry name" value="TOBE"/>
    <property type="match status" value="1"/>
</dbReference>
<evidence type="ECO:0000256" key="3">
    <source>
        <dbReference type="ARBA" id="ARBA00022505"/>
    </source>
</evidence>
<keyword evidence="1" id="KW-0813">Transport</keyword>
<keyword evidence="5" id="KW-0547">Nucleotide-binding</keyword>
<keyword evidence="3 9" id="KW-0500">Molybdenum</keyword>
<evidence type="ECO:0000259" key="11">
    <source>
        <dbReference type="PROSITE" id="PS51866"/>
    </source>
</evidence>
<dbReference type="AlphaFoldDB" id="A0A2N3PR11"/>
<dbReference type="Gene3D" id="3.40.50.300">
    <property type="entry name" value="P-loop containing nucleotide triphosphate hydrolases"/>
    <property type="match status" value="1"/>
</dbReference>
<evidence type="ECO:0000256" key="8">
    <source>
        <dbReference type="ARBA" id="ARBA00023136"/>
    </source>
</evidence>
<keyword evidence="2" id="KW-1003">Cell membrane</keyword>
<dbReference type="GO" id="GO:0005524">
    <property type="term" value="F:ATP binding"/>
    <property type="evidence" value="ECO:0007669"/>
    <property type="project" value="UniProtKB-KW"/>
</dbReference>
<evidence type="ECO:0000313" key="12">
    <source>
        <dbReference type="EMBL" id="PKU22843.1"/>
    </source>
</evidence>
<dbReference type="InterPro" id="IPR027417">
    <property type="entry name" value="P-loop_NTPase"/>
</dbReference>
<evidence type="ECO:0000259" key="10">
    <source>
        <dbReference type="PROSITE" id="PS50893"/>
    </source>
</evidence>
<feature type="domain" description="Mop" evidence="11">
    <location>
        <begin position="293"/>
        <end position="357"/>
    </location>
</feature>
<gene>
    <name evidence="12" type="primary">modC</name>
    <name evidence="12" type="ORF">CWS72_19505</name>
</gene>
<keyword evidence="4" id="KW-0997">Cell inner membrane</keyword>
<keyword evidence="7" id="KW-1278">Translocase</keyword>
<protein>
    <submittedName>
        <fullName evidence="12">Molybdenum ABC transporter ATP-binding protein</fullName>
    </submittedName>
</protein>
<dbReference type="GO" id="GO:0140359">
    <property type="term" value="F:ABC-type transporter activity"/>
    <property type="evidence" value="ECO:0007669"/>
    <property type="project" value="InterPro"/>
</dbReference>
<dbReference type="NCBIfam" id="TIGR02142">
    <property type="entry name" value="modC_ABC"/>
    <property type="match status" value="1"/>
</dbReference>
<name>A0A2N3PR11_9PROT</name>
<dbReference type="InterPro" id="IPR005116">
    <property type="entry name" value="Transp-assoc_OB_typ1"/>
</dbReference>
<evidence type="ECO:0000256" key="9">
    <source>
        <dbReference type="PROSITE-ProRule" id="PRU01213"/>
    </source>
</evidence>
<sequence length="376" mass="40774">MLDIALRKQHGNFQLDLAFQSDGAKVTALFGRSGSGKTSVINMVAGLVRPDQGRVAVDGRVLFDGEKGIDLPPPRRRVGYVFQEGRLFPHYTVRGNLTYGMERTPASERFIQFDQVIDVLGIGALLDRRPSRLSGGEKQRVAIGRALLSSPRLLLMDEPLAALDGARKDELLPFIALLPGQFGVPILYVSHAVDEVLRLADHLLLMNDGKLEDSGTVEDVMGRSGFAEVSGRRDPASIVTAMVTQHDRLHGTTHLSFPGGVIRVPLLSAPAGRKLRVRIDAGDVMLSLTRPTGLSVQNIFPARVVSLRHESGLVDVGLDLGCMLHAQISEQAYADLGLNIGLPLYALVKTAAISRSDIAEHEPAKDEHPTLAEEEI</sequence>
<dbReference type="SMART" id="SM00382">
    <property type="entry name" value="AAA"/>
    <property type="match status" value="1"/>
</dbReference>
<dbReference type="PANTHER" id="PTHR43514:SF4">
    <property type="entry name" value="ABC TRANSPORTER I FAMILY MEMBER 10"/>
    <property type="match status" value="1"/>
</dbReference>
<evidence type="ECO:0000313" key="13">
    <source>
        <dbReference type="Proteomes" id="UP000233293"/>
    </source>
</evidence>
<dbReference type="PROSITE" id="PS50893">
    <property type="entry name" value="ABC_TRANSPORTER_2"/>
    <property type="match status" value="1"/>
</dbReference>
<evidence type="ECO:0000256" key="5">
    <source>
        <dbReference type="ARBA" id="ARBA00022741"/>
    </source>
</evidence>
<keyword evidence="13" id="KW-1185">Reference proteome</keyword>
<dbReference type="InterPro" id="IPR011868">
    <property type="entry name" value="ModC_ABC_ATP-bd"/>
</dbReference>
<accession>A0A2N3PR11</accession>
<dbReference type="Proteomes" id="UP000233293">
    <property type="component" value="Unassembled WGS sequence"/>
</dbReference>
<dbReference type="InterPro" id="IPR003439">
    <property type="entry name" value="ABC_transporter-like_ATP-bd"/>
</dbReference>